<gene>
    <name evidence="7" type="ORF">SAMN02745165_02805</name>
</gene>
<organism evidence="7 8">
    <name type="scientific">Malonomonas rubra DSM 5091</name>
    <dbReference type="NCBI Taxonomy" id="1122189"/>
    <lineage>
        <taxon>Bacteria</taxon>
        <taxon>Pseudomonadati</taxon>
        <taxon>Thermodesulfobacteriota</taxon>
        <taxon>Desulfuromonadia</taxon>
        <taxon>Desulfuromonadales</taxon>
        <taxon>Geopsychrobacteraceae</taxon>
        <taxon>Malonomonas</taxon>
    </lineage>
</organism>
<evidence type="ECO:0000256" key="4">
    <source>
        <dbReference type="ARBA" id="ARBA00022741"/>
    </source>
</evidence>
<name>A0A1M6KUV2_MALRU</name>
<dbReference type="EC" id="1.17.4.1" evidence="2"/>
<dbReference type="GO" id="GO:0071897">
    <property type="term" value="P:DNA biosynthetic process"/>
    <property type="evidence" value="ECO:0007669"/>
    <property type="project" value="UniProtKB-KW"/>
</dbReference>
<evidence type="ECO:0000256" key="2">
    <source>
        <dbReference type="ARBA" id="ARBA00012274"/>
    </source>
</evidence>
<sequence length="121" mass="12918">MTPKQSRPQKTDSRTLELPCPCGRIYITITFHEGRPFEIFTRLGKAGGCTSATTSGVAVASSLALRSGADPLDVAKGLVGISCHKAPVYDGGIEDKNKVHSCVDAIGRAIRELSSKEEKEE</sequence>
<evidence type="ECO:0000256" key="3">
    <source>
        <dbReference type="ARBA" id="ARBA00022634"/>
    </source>
</evidence>
<dbReference type="OrthoDB" id="5395622at2"/>
<feature type="domain" description="TSCPD" evidence="6">
    <location>
        <begin position="3"/>
        <end position="112"/>
    </location>
</feature>
<evidence type="ECO:0000256" key="5">
    <source>
        <dbReference type="ARBA" id="ARBA00047754"/>
    </source>
</evidence>
<proteinExistence type="inferred from homology"/>
<protein>
    <recommendedName>
        <fullName evidence="2">ribonucleoside-diphosphate reductase</fullName>
        <ecNumber evidence="2">1.17.4.1</ecNumber>
    </recommendedName>
</protein>
<evidence type="ECO:0000259" key="6">
    <source>
        <dbReference type="Pfam" id="PF12637"/>
    </source>
</evidence>
<keyword evidence="3" id="KW-0237">DNA synthesis</keyword>
<dbReference type="EMBL" id="FQZT01000011">
    <property type="protein sequence ID" value="SHJ62706.1"/>
    <property type="molecule type" value="Genomic_DNA"/>
</dbReference>
<keyword evidence="4" id="KW-0547">Nucleotide-binding</keyword>
<dbReference type="RefSeq" id="WP_072909369.1">
    <property type="nucleotide sequence ID" value="NZ_FQZT01000011.1"/>
</dbReference>
<dbReference type="STRING" id="1122189.SAMN02745165_02805"/>
<evidence type="ECO:0000256" key="1">
    <source>
        <dbReference type="ARBA" id="ARBA00007405"/>
    </source>
</evidence>
<accession>A0A1M6KUV2</accession>
<comment type="catalytic activity">
    <reaction evidence="5">
        <text>a 2'-deoxyribonucleoside 5'-diphosphate + [thioredoxin]-disulfide + H2O = a ribonucleoside 5'-diphosphate + [thioredoxin]-dithiol</text>
        <dbReference type="Rhea" id="RHEA:23252"/>
        <dbReference type="Rhea" id="RHEA-COMP:10698"/>
        <dbReference type="Rhea" id="RHEA-COMP:10700"/>
        <dbReference type="ChEBI" id="CHEBI:15377"/>
        <dbReference type="ChEBI" id="CHEBI:29950"/>
        <dbReference type="ChEBI" id="CHEBI:50058"/>
        <dbReference type="ChEBI" id="CHEBI:57930"/>
        <dbReference type="ChEBI" id="CHEBI:73316"/>
        <dbReference type="EC" id="1.17.4.1"/>
    </reaction>
</comment>
<dbReference type="Pfam" id="PF12637">
    <property type="entry name" value="TSCPD"/>
    <property type="match status" value="1"/>
</dbReference>
<dbReference type="AlphaFoldDB" id="A0A1M6KUV2"/>
<evidence type="ECO:0000313" key="8">
    <source>
        <dbReference type="Proteomes" id="UP000184171"/>
    </source>
</evidence>
<dbReference type="GO" id="GO:0000166">
    <property type="term" value="F:nucleotide binding"/>
    <property type="evidence" value="ECO:0007669"/>
    <property type="project" value="UniProtKB-KW"/>
</dbReference>
<reference evidence="7 8" key="1">
    <citation type="submission" date="2016-11" db="EMBL/GenBank/DDBJ databases">
        <authorList>
            <person name="Jaros S."/>
            <person name="Januszkiewicz K."/>
            <person name="Wedrychowicz H."/>
        </authorList>
    </citation>
    <scope>NUCLEOTIDE SEQUENCE [LARGE SCALE GENOMIC DNA]</scope>
    <source>
        <strain evidence="7 8">DSM 5091</strain>
    </source>
</reference>
<dbReference type="GO" id="GO:0004748">
    <property type="term" value="F:ribonucleoside-diphosphate reductase activity, thioredoxin disulfide as acceptor"/>
    <property type="evidence" value="ECO:0007669"/>
    <property type="project" value="UniProtKB-EC"/>
</dbReference>
<dbReference type="InterPro" id="IPR024434">
    <property type="entry name" value="TSCPD_dom"/>
</dbReference>
<dbReference type="Proteomes" id="UP000184171">
    <property type="component" value="Unassembled WGS sequence"/>
</dbReference>
<evidence type="ECO:0000313" key="7">
    <source>
        <dbReference type="EMBL" id="SHJ62706.1"/>
    </source>
</evidence>
<comment type="similarity">
    <text evidence="1">Belongs to the ribonucleoside diphosphate reductase class-2 family.</text>
</comment>
<keyword evidence="8" id="KW-1185">Reference proteome</keyword>